<accession>A0AA36GKS1</accession>
<proteinExistence type="predicted"/>
<dbReference type="EMBL" id="CATQJL010000112">
    <property type="protein sequence ID" value="CAJ0593892.1"/>
    <property type="molecule type" value="Genomic_DNA"/>
</dbReference>
<dbReference type="Proteomes" id="UP001176961">
    <property type="component" value="Unassembled WGS sequence"/>
</dbReference>
<gene>
    <name evidence="1" type="ORF">CYNAS_LOCUS5875</name>
</gene>
<dbReference type="PANTHER" id="PTHR10492">
    <property type="match status" value="1"/>
</dbReference>
<keyword evidence="2" id="KW-1185">Reference proteome</keyword>
<dbReference type="AlphaFoldDB" id="A0AA36GKS1"/>
<sequence>MHHILEYRVDKKSHSVYRLAVHLPREQQVTFRAGEEQQAIHRAAVRHTTLTAWFKANADCEATVNSGAIPAGFIDIRRYLYTELPTYFTFKQDGTWTARRRGGNQLGRMYTVSPRDTERYALRHLLLCVRGATSFEKLRTVVDENGNAVVHPTFYAAATALGLFDDDESHIATLREAALFATALQMRALFVSVLAFMEVKDPALLWNTFKRNFIDDYLHEGMSEEEAIAAAYYDLEERLIKSNINIASFNIPTPSLGRRPMTHAYDTAFCSAEDYPFLSIGPLVYCTVSKLRSRRLYCPRG</sequence>
<evidence type="ECO:0000313" key="1">
    <source>
        <dbReference type="EMBL" id="CAJ0593892.1"/>
    </source>
</evidence>
<evidence type="ECO:0000313" key="2">
    <source>
        <dbReference type="Proteomes" id="UP001176961"/>
    </source>
</evidence>
<reference evidence="1" key="1">
    <citation type="submission" date="2023-07" db="EMBL/GenBank/DDBJ databases">
        <authorList>
            <consortium name="CYATHOMIX"/>
        </authorList>
    </citation>
    <scope>NUCLEOTIDE SEQUENCE</scope>
    <source>
        <strain evidence="1">N/A</strain>
    </source>
</reference>
<organism evidence="1 2">
    <name type="scientific">Cylicocyclus nassatus</name>
    <name type="common">Nematode worm</name>
    <dbReference type="NCBI Taxonomy" id="53992"/>
    <lineage>
        <taxon>Eukaryota</taxon>
        <taxon>Metazoa</taxon>
        <taxon>Ecdysozoa</taxon>
        <taxon>Nematoda</taxon>
        <taxon>Chromadorea</taxon>
        <taxon>Rhabditida</taxon>
        <taxon>Rhabditina</taxon>
        <taxon>Rhabditomorpha</taxon>
        <taxon>Strongyloidea</taxon>
        <taxon>Strongylidae</taxon>
        <taxon>Cylicocyclus</taxon>
    </lineage>
</organism>
<comment type="caution">
    <text evidence="1">The sequence shown here is derived from an EMBL/GenBank/DDBJ whole genome shotgun (WGS) entry which is preliminary data.</text>
</comment>
<name>A0AA36GKS1_CYLNA</name>
<dbReference type="PANTHER" id="PTHR10492:SF57">
    <property type="entry name" value="ATP-DEPENDENT DNA HELICASE"/>
    <property type="match status" value="1"/>
</dbReference>
<protein>
    <submittedName>
        <fullName evidence="1">Uncharacterized protein</fullName>
    </submittedName>
</protein>